<evidence type="ECO:0000256" key="11">
    <source>
        <dbReference type="SAM" id="Phobius"/>
    </source>
</evidence>
<evidence type="ECO:0000256" key="3">
    <source>
        <dbReference type="ARBA" id="ARBA00022692"/>
    </source>
</evidence>
<evidence type="ECO:0000259" key="12">
    <source>
        <dbReference type="PROSITE" id="PS50919"/>
    </source>
</evidence>
<dbReference type="InterPro" id="IPR036300">
    <property type="entry name" value="MIR_dom_sf"/>
</dbReference>
<feature type="transmembrane region" description="Helical" evidence="11">
    <location>
        <begin position="2451"/>
        <end position="2475"/>
    </location>
</feature>
<dbReference type="Proteomes" id="UP000596742">
    <property type="component" value="Unassembled WGS sequence"/>
</dbReference>
<dbReference type="InterPro" id="IPR000699">
    <property type="entry name" value="RIH_dom"/>
</dbReference>
<dbReference type="SMART" id="SM00472">
    <property type="entry name" value="MIR"/>
    <property type="match status" value="2"/>
</dbReference>
<organism evidence="13 14">
    <name type="scientific">Mytilus galloprovincialis</name>
    <name type="common">Mediterranean mussel</name>
    <dbReference type="NCBI Taxonomy" id="29158"/>
    <lineage>
        <taxon>Eukaryota</taxon>
        <taxon>Metazoa</taxon>
        <taxon>Spiralia</taxon>
        <taxon>Lophotrochozoa</taxon>
        <taxon>Mollusca</taxon>
        <taxon>Bivalvia</taxon>
        <taxon>Autobranchia</taxon>
        <taxon>Pteriomorphia</taxon>
        <taxon>Mytilida</taxon>
        <taxon>Mytiloidea</taxon>
        <taxon>Mytilidae</taxon>
        <taxon>Mytilinae</taxon>
        <taxon>Mytilus</taxon>
    </lineage>
</organism>
<keyword evidence="14" id="KW-1185">Reference proteome</keyword>
<dbReference type="GO" id="GO:0005262">
    <property type="term" value="F:calcium channel activity"/>
    <property type="evidence" value="ECO:0007669"/>
    <property type="project" value="InterPro"/>
</dbReference>
<proteinExistence type="predicted"/>
<dbReference type="OrthoDB" id="300855at2759"/>
<feature type="domain" description="MIR" evidence="12">
    <location>
        <begin position="267"/>
        <end position="321"/>
    </location>
</feature>
<dbReference type="Gene3D" id="1.10.287.70">
    <property type="match status" value="1"/>
</dbReference>
<dbReference type="InterPro" id="IPR005821">
    <property type="entry name" value="Ion_trans_dom"/>
</dbReference>
<dbReference type="Pfam" id="PF01365">
    <property type="entry name" value="RYDR_ITPR"/>
    <property type="match status" value="1"/>
</dbReference>
<evidence type="ECO:0000313" key="14">
    <source>
        <dbReference type="Proteomes" id="UP000596742"/>
    </source>
</evidence>
<sequence>MGLLMRKRKKVEKPVTIKRGGFNGNVEQAFKNITKEMLPTSMDVHATHLNGRSWYGKVPLYRGLHLFVLPVATYLNRCSWYGKVPLYRGLYLFVLIVLTYLNGCSWYGKVPLYRLPTSMDVHATYLNGCSWYGKLPNSRMFMLPTSMDVHGMGKFLCIGDFICLYCEETEGYVYSIQSSCMNNGLNVYTNQDRNRPRNVPNPQVIVFQITIQNRYKLNKKLRKVEFSDIDTSEVHESSISKAASKKIKASAEAENKDNEAEQKRQFGKKVRYGEIIQLRHVFSGKYIHSSTTQTSQKDRNNMRISLLECNAKNAQFKILPRYKVKSEGEFVQLYDQVMLESIKSPGHFLHASEPYQIDHFTNASELNLGVERSSFTLVGSFRDYPDQFQFLRGGSVIRLFHKELEAYVIAQGLFGQEVTENGDVIKWEQQIRLRHMTNRKYLSLDNNLDVCLVDDNGDPRTVFRFHSVIKEQDEIKFESYTRIEHMLTGCWLHALKDQPFDRKTFMEKYGVQNMDTETTKLRHILASNESMYADAYTLQCVPQNDVQNFNYIAGIVPFLTNLIKDLNDVPALSARRTYAIVTALKDVKTFLGDKGLPVKRKQKLLRNLKVIDLLVDLVKCPLRTGEEQLYRIRIYKEAYDVLHAYMLGRSGKNALYMAKYIDFFQTQFTQKGGIGINVAQMIVELMRDKRKLVDRITTAHIDRFIHLLGETKNSIFLNLLQVLCVCDGVSIPTNQTYITEQWLRQDMGYKFHAARGQNLNREPNVMFLSSDDKESWVPMHQLNPCEAGDSPYRFLLNQLDLLKSLCFGRNDFAVHTITREKPILQWEDAYLCLTSTQLSDQLRAKYCEVIIAAFVEVGSNYSVLDQPELCFVYEFVGTKDGDRESTQGVRDLATLFPVLRDFIVDFMERNSQMIASEIGLNQLTEQLLCLLKHLVRFGYFGDLTEINKIIKPLIAVLDGSTDVPVRKDKRKGYSRDAQKLVSQYKSGGRYEPNAQTEAVVNAKYQGLQVLDFLLTFQRNLRLKTMVEKFKMIEFEQKRKIALRMTALMYEKYNPRDTKKKALRQQQKILNELREMFHASDIFDKDHYTKILMDIAEYKYDKMVSKSLDILNKAYSSQSDMFKLAEKAQLLMTSESIKVHIDVQRELPVLQRFVRLKANDYQVKVMGDILDEFIRLCTLQKGCDEPHFVNQKILLSHGVLDTIREILRQEIDPQLEISLNCKEHYHRMKSIFSKSLKLVQVLSKDNKEVQESLFYHLDTLLEVSIVPSDLALAIKELFVANQTTCLKITESQIKKLVLLTCEHTSDAPEFADLLYTLVKVEGLDLNIKRNQSLVMKYIMQNYQTAAYILEKPQNEREQILTNTHSEKEHLAYYVRFVDLLAVCAQGENKFIESLCQTMLPIEELLWVVNHGSIDNIIKTPFVKFMHEVYLQFVGDIIESGAADLQHNKDMWEFLDELTRSMGRAVAGLDIHKNSIGAFLKTKPDRSLMSNETSAVNSLKNSVYFSLEAVLPFLKTYFTRVYTPEKEIYPDEIETANGIALAVAGLCEAVGPFLSDPIHMKTAVTTLTVLIPLSTEPKSLFDKILDKIAVNLNVTDTRSDIKKGNMVYYTTELQLNAKFYTFARNCNIINKGQNTVKQQTGYKSKREYTELGLSNEMPLGEEFQSLVKCFINSREKKPAKKYAMVGKLLQQLQISADLFKNSAGSAAEFDDLDIKCLQILRACIHNEERKLPEDMDSRAGESSVKRQLEHVKDVQNAVNNHDFVRKVLPHIARRNDALVREVLAMISGMLFNANRHVQKCMLEYFLSTREELFFMALRERMVIASNSIKEKRSLLAQHQAKVSQAKHSDDQECTSPVALKILQTIQTYDIQLKTERLHGWTLVGHASPPPSRKKKGLFAGKDKLLNVDLYQNGKTDLTVFTLPLEAADEGEEEKNALSDMMQYNDDGYIELVLELLARICDGQNADLQNYLREQPDNVKSFNIVAETTQFLNVVYSAITKRTIGLAVGVFSSLNEFCAGNQENRVVLYGNKIVDYINFILRSGDVGDCPPEKVLELRQIIGAVVLSMIEENGPEKTEVATEVKDTIDKQALLQCMTNCYKMCQSDQINLEDIVKTENVEADSVLGSVKNLASVGGGLLSRIMGNTNDQEREIVTETGYLFYLIWARMLDIDPNLHKKVKISPTHQKAIDFYKKSCFSIEIVKEDVLQKVNFRVENKSLLRDEVKENLKWNIDRTSPSNKIRDLMGWTSDILKDISYQRKILQKPISKMFTKLWLIWNFGAFFLSVAINLLMLYSWNAKASLEDYQKINGNQTIDWDRIADPDPIIKGLNRQLYDVIMYAFMGSHNFFSLMVLISYLLLNHPRLPTLADISAPFKCFSRKEENTEEGTREKDSGGSRLDAKVLSFTTFYFLLFLTLSVLGTVYHGYFFAFHLLNIVVNNQLLSGVIKSVTQNGWSLLWVAILGLIVIYIYALIGFSLLRSFFDPTNYLYCHTLWQCTITVVRYGLIGDMFDTVSQSDDRHGGFAHFWPLVLYHVSFFIFITTIGLNIIFGIIVDTFSELRDLKWRAESDMRECCFICSRNSYDFEHTGKGFQYHVGHEHSMWAYILFFIHLDNVKPSDYTALELFVAALWKKENFDFFPMNRALCLASADDDANDAKLEEVLSKVAMIHRKQMEEDIEKKRRKEKLRQKRWHERHRAYVFDASQAEGQGTLPLSKRKPSGKTDRETFTLKSEDESSILRTEDDDRHSGFSDVDSIGSYDETPRRATRAKSATPEESTKL</sequence>
<dbReference type="EMBL" id="UYJE01008322">
    <property type="protein sequence ID" value="VDI62935.1"/>
    <property type="molecule type" value="Genomic_DNA"/>
</dbReference>
<dbReference type="SUPFAM" id="SSF100909">
    <property type="entry name" value="IP3 receptor type 1 binding core, domain 2"/>
    <property type="match status" value="2"/>
</dbReference>
<keyword evidence="2" id="KW-0813">Transport</keyword>
<feature type="compositionally biased region" description="Basic and acidic residues" evidence="10">
    <location>
        <begin position="2736"/>
        <end position="2745"/>
    </location>
</feature>
<keyword evidence="9" id="KW-0407">Ion channel</keyword>
<dbReference type="GO" id="GO:0016020">
    <property type="term" value="C:membrane"/>
    <property type="evidence" value="ECO:0007669"/>
    <property type="project" value="InterPro"/>
</dbReference>
<protein>
    <recommendedName>
        <fullName evidence="12">MIR domain-containing protein</fullName>
    </recommendedName>
</protein>
<dbReference type="InterPro" id="IPR035910">
    <property type="entry name" value="RyR/IP3R_RIH_dom_sf"/>
</dbReference>
<dbReference type="InterPro" id="IPR013662">
    <property type="entry name" value="RIH_assoc-dom"/>
</dbReference>
<keyword evidence="6" id="KW-0406">Ion transport</keyword>
<evidence type="ECO:0000256" key="4">
    <source>
        <dbReference type="ARBA" id="ARBA00022737"/>
    </source>
</evidence>
<dbReference type="Gene3D" id="1.25.10.30">
    <property type="entry name" value="IP3 receptor type 1 binding core, RIH domain"/>
    <property type="match status" value="1"/>
</dbReference>
<feature type="transmembrane region" description="Helical" evidence="11">
    <location>
        <begin position="2527"/>
        <end position="2550"/>
    </location>
</feature>
<dbReference type="GO" id="GO:0012505">
    <property type="term" value="C:endomembrane system"/>
    <property type="evidence" value="ECO:0007669"/>
    <property type="project" value="UniProtKB-SubCell"/>
</dbReference>
<evidence type="ECO:0000313" key="13">
    <source>
        <dbReference type="EMBL" id="VDI62935.1"/>
    </source>
</evidence>
<feature type="transmembrane region" description="Helical" evidence="11">
    <location>
        <begin position="2405"/>
        <end position="2430"/>
    </location>
</feature>
<keyword evidence="5 11" id="KW-1133">Transmembrane helix</keyword>
<evidence type="ECO:0000256" key="9">
    <source>
        <dbReference type="ARBA" id="ARBA00023303"/>
    </source>
</evidence>
<dbReference type="Pfam" id="PF00520">
    <property type="entry name" value="Ion_trans"/>
    <property type="match status" value="1"/>
</dbReference>
<evidence type="ECO:0000256" key="7">
    <source>
        <dbReference type="ARBA" id="ARBA00023136"/>
    </source>
</evidence>
<dbReference type="InterPro" id="IPR015925">
    <property type="entry name" value="Ryanodine_IP3_receptor"/>
</dbReference>
<feature type="compositionally biased region" description="Basic and acidic residues" evidence="10">
    <location>
        <begin position="2717"/>
        <end position="2730"/>
    </location>
</feature>
<evidence type="ECO:0000256" key="10">
    <source>
        <dbReference type="SAM" id="MobiDB-lite"/>
    </source>
</evidence>
<evidence type="ECO:0000256" key="1">
    <source>
        <dbReference type="ARBA" id="ARBA00004127"/>
    </source>
</evidence>
<reference evidence="13" key="1">
    <citation type="submission" date="2018-11" db="EMBL/GenBank/DDBJ databases">
        <authorList>
            <person name="Alioto T."/>
            <person name="Alioto T."/>
        </authorList>
    </citation>
    <scope>NUCLEOTIDE SEQUENCE</scope>
</reference>
<dbReference type="PANTHER" id="PTHR13715">
    <property type="entry name" value="RYANODINE RECEPTOR AND IP3 RECEPTOR"/>
    <property type="match status" value="1"/>
</dbReference>
<keyword evidence="8" id="KW-1071">Ligand-gated ion channel</keyword>
<evidence type="ECO:0000256" key="5">
    <source>
        <dbReference type="ARBA" id="ARBA00022989"/>
    </source>
</evidence>
<dbReference type="SUPFAM" id="SSF82109">
    <property type="entry name" value="MIR domain"/>
    <property type="match status" value="2"/>
</dbReference>
<keyword evidence="3 11" id="KW-0812">Transmembrane</keyword>
<dbReference type="CDD" id="cd23280">
    <property type="entry name" value="beta-trefoil_MIR_itr-1-like"/>
    <property type="match status" value="1"/>
</dbReference>
<dbReference type="PANTHER" id="PTHR13715:SF99">
    <property type="entry name" value="INOSITOL 1,4,5-TRISPHOSPHATE RECEPTOR-LIKE PROTEIN A"/>
    <property type="match status" value="1"/>
</dbReference>
<evidence type="ECO:0000256" key="8">
    <source>
        <dbReference type="ARBA" id="ARBA00023286"/>
    </source>
</evidence>
<dbReference type="Pfam" id="PF02815">
    <property type="entry name" value="MIR"/>
    <property type="match status" value="1"/>
</dbReference>
<dbReference type="InterPro" id="IPR014821">
    <property type="entry name" value="Ins145_P3_rcpt"/>
</dbReference>
<dbReference type="InterPro" id="IPR016093">
    <property type="entry name" value="MIR_motif"/>
</dbReference>
<dbReference type="Pfam" id="PF08454">
    <property type="entry name" value="RIH_assoc"/>
    <property type="match status" value="1"/>
</dbReference>
<feature type="region of interest" description="Disordered" evidence="10">
    <location>
        <begin position="2705"/>
        <end position="2776"/>
    </location>
</feature>
<evidence type="ECO:0000256" key="6">
    <source>
        <dbReference type="ARBA" id="ARBA00023065"/>
    </source>
</evidence>
<accession>A0A8B6GEC9</accession>
<comment type="caution">
    <text evidence="13">The sequence shown here is derived from an EMBL/GenBank/DDBJ whole genome shotgun (WGS) entry which is preliminary data.</text>
</comment>
<keyword evidence="4" id="KW-0677">Repeat</keyword>
<comment type="subcellular location">
    <subcellularLocation>
        <location evidence="1">Endomembrane system</location>
        <topology evidence="1">Multi-pass membrane protein</topology>
    </subcellularLocation>
</comment>
<keyword evidence="7 11" id="KW-0472">Membrane</keyword>
<name>A0A8B6GEC9_MYTGA</name>
<gene>
    <name evidence="13" type="ORF">MGAL_10B060820</name>
</gene>
<feature type="transmembrane region" description="Helical" evidence="11">
    <location>
        <begin position="2271"/>
        <end position="2293"/>
    </location>
</feature>
<dbReference type="PROSITE" id="PS50919">
    <property type="entry name" value="MIR"/>
    <property type="match status" value="1"/>
</dbReference>
<feature type="transmembrane region" description="Helical" evidence="11">
    <location>
        <begin position="2333"/>
        <end position="2356"/>
    </location>
</feature>
<evidence type="ECO:0000256" key="2">
    <source>
        <dbReference type="ARBA" id="ARBA00022448"/>
    </source>
</evidence>
<feature type="transmembrane region" description="Helical" evidence="11">
    <location>
        <begin position="89"/>
        <end position="108"/>
    </location>
</feature>
<dbReference type="Pfam" id="PF08709">
    <property type="entry name" value="Ins145_P3_rec"/>
    <property type="match status" value="1"/>
</dbReference>
<dbReference type="Gene3D" id="2.80.10.50">
    <property type="match status" value="2"/>
</dbReference>